<evidence type="ECO:0000313" key="6">
    <source>
        <dbReference type="Proteomes" id="UP001239909"/>
    </source>
</evidence>
<name>A0ABQ6LQM5_9RHOB</name>
<dbReference type="InterPro" id="IPR023346">
    <property type="entry name" value="Lysozyme-like_dom_sf"/>
</dbReference>
<dbReference type="Proteomes" id="UP001239909">
    <property type="component" value="Unassembled WGS sequence"/>
</dbReference>
<feature type="domain" description="Transglycosylase SLT" evidence="4">
    <location>
        <begin position="92"/>
        <end position="189"/>
    </location>
</feature>
<dbReference type="PROSITE" id="PS00922">
    <property type="entry name" value="TRANSGLYCOSYLASE"/>
    <property type="match status" value="1"/>
</dbReference>
<organism evidence="5 6">
    <name type="scientific">Paralimibaculum aggregatum</name>
    <dbReference type="NCBI Taxonomy" id="3036245"/>
    <lineage>
        <taxon>Bacteria</taxon>
        <taxon>Pseudomonadati</taxon>
        <taxon>Pseudomonadota</taxon>
        <taxon>Alphaproteobacteria</taxon>
        <taxon>Rhodobacterales</taxon>
        <taxon>Paracoccaceae</taxon>
        <taxon>Paralimibaculum</taxon>
    </lineage>
</organism>
<evidence type="ECO:0000256" key="3">
    <source>
        <dbReference type="SAM" id="MobiDB-lite"/>
    </source>
</evidence>
<dbReference type="EMBL" id="BSYI01000014">
    <property type="protein sequence ID" value="GMG82930.1"/>
    <property type="molecule type" value="Genomic_DNA"/>
</dbReference>
<gene>
    <name evidence="5" type="ORF">LNKW23_21430</name>
</gene>
<feature type="region of interest" description="Disordered" evidence="3">
    <location>
        <begin position="1"/>
        <end position="36"/>
    </location>
</feature>
<evidence type="ECO:0000259" key="4">
    <source>
        <dbReference type="Pfam" id="PF01464"/>
    </source>
</evidence>
<keyword evidence="6" id="KW-1185">Reference proteome</keyword>
<dbReference type="Pfam" id="PF01464">
    <property type="entry name" value="SLT"/>
    <property type="match status" value="1"/>
</dbReference>
<feature type="compositionally biased region" description="Basic residues" evidence="3">
    <location>
        <begin position="18"/>
        <end position="36"/>
    </location>
</feature>
<protein>
    <recommendedName>
        <fullName evidence="4">Transglycosylase SLT domain-containing protein</fullName>
    </recommendedName>
</protein>
<comment type="caution">
    <text evidence="5">The sequence shown here is derived from an EMBL/GenBank/DDBJ whole genome shotgun (WGS) entry which is preliminary data.</text>
</comment>
<dbReference type="RefSeq" id="WP_285671721.1">
    <property type="nucleotide sequence ID" value="NZ_BSYI01000014.1"/>
</dbReference>
<sequence length="235" mass="25333">MRAWDKTGFQSVRPPRGGTKRFAPKRKGGSATARRKQHHGWFWEVAEAGQSAASPPRWAEPLDILRSRRARSGALISRARVGRIAEEWGAEIKAAARRHEISEALLVAVIAVESAGNANAVSPKGAVGLMQLIPATAKRFGVRDSRNPGENLSGGAAYLDFLLKKFDGDILLALAGYNAGENAVVRHKGVPPYAETRDYVVLVLDALVAAEPICATPPEGPRRACLFRSVRAPRA</sequence>
<dbReference type="PANTHER" id="PTHR37423:SF2">
    <property type="entry name" value="MEMBRANE-BOUND LYTIC MUREIN TRANSGLYCOSYLASE C"/>
    <property type="match status" value="1"/>
</dbReference>
<evidence type="ECO:0000256" key="1">
    <source>
        <dbReference type="ARBA" id="ARBA00007734"/>
    </source>
</evidence>
<dbReference type="SUPFAM" id="SSF53955">
    <property type="entry name" value="Lysozyme-like"/>
    <property type="match status" value="1"/>
</dbReference>
<evidence type="ECO:0000256" key="2">
    <source>
        <dbReference type="ARBA" id="ARBA00009387"/>
    </source>
</evidence>
<proteinExistence type="inferred from homology"/>
<reference evidence="5 6" key="1">
    <citation type="submission" date="2023-04" db="EMBL/GenBank/DDBJ databases">
        <title>Marinoamorphus aggregata gen. nov., sp. Nov., isolate from tissue of brittle star Ophioplocus japonicus.</title>
        <authorList>
            <person name="Kawano K."/>
            <person name="Sawayama S."/>
            <person name="Nakagawa S."/>
        </authorList>
    </citation>
    <scope>NUCLEOTIDE SEQUENCE [LARGE SCALE GENOMIC DNA]</scope>
    <source>
        <strain evidence="5 6">NKW23</strain>
    </source>
</reference>
<dbReference type="PANTHER" id="PTHR37423">
    <property type="entry name" value="SOLUBLE LYTIC MUREIN TRANSGLYCOSYLASE-RELATED"/>
    <property type="match status" value="1"/>
</dbReference>
<comment type="similarity">
    <text evidence="1">Belongs to the transglycosylase Slt family.</text>
</comment>
<dbReference type="InterPro" id="IPR000189">
    <property type="entry name" value="Transglyc_AS"/>
</dbReference>
<comment type="similarity">
    <text evidence="2">Belongs to the virb1 family.</text>
</comment>
<accession>A0ABQ6LQM5</accession>
<dbReference type="CDD" id="cd00254">
    <property type="entry name" value="LT-like"/>
    <property type="match status" value="1"/>
</dbReference>
<dbReference type="Gene3D" id="1.10.530.10">
    <property type="match status" value="1"/>
</dbReference>
<evidence type="ECO:0000313" key="5">
    <source>
        <dbReference type="EMBL" id="GMG82930.1"/>
    </source>
</evidence>
<dbReference type="InterPro" id="IPR008258">
    <property type="entry name" value="Transglycosylase_SLT_dom_1"/>
</dbReference>